<dbReference type="InterPro" id="IPR050369">
    <property type="entry name" value="RBOH/FRE"/>
</dbReference>
<keyword evidence="11" id="KW-1185">Reference proteome</keyword>
<dbReference type="Pfam" id="PF08030">
    <property type="entry name" value="NAD_binding_6"/>
    <property type="match status" value="1"/>
</dbReference>
<keyword evidence="7 8" id="KW-0472">Membrane</keyword>
<comment type="subcellular location">
    <subcellularLocation>
        <location evidence="1">Membrane</location>
        <topology evidence="1">Multi-pass membrane protein</topology>
    </subcellularLocation>
</comment>
<dbReference type="SUPFAM" id="SSF63380">
    <property type="entry name" value="Riboflavin synthase domain-like"/>
    <property type="match status" value="1"/>
</dbReference>
<gene>
    <name evidence="10" type="ORF">H4R18_001744</name>
</gene>
<keyword evidence="5" id="KW-0560">Oxidoreductase</keyword>
<dbReference type="Pfam" id="PF01794">
    <property type="entry name" value="Ferric_reduct"/>
    <property type="match status" value="1"/>
</dbReference>
<dbReference type="InterPro" id="IPR013121">
    <property type="entry name" value="Fe_red_NAD-bd_6"/>
</dbReference>
<dbReference type="CDD" id="cd06186">
    <property type="entry name" value="NOX_Duox_like_FAD_NADP"/>
    <property type="match status" value="1"/>
</dbReference>
<dbReference type="GO" id="GO:0016175">
    <property type="term" value="F:superoxide-generating NAD(P)H oxidase activity"/>
    <property type="evidence" value="ECO:0007669"/>
    <property type="project" value="TreeGrafter"/>
</dbReference>
<evidence type="ECO:0000259" key="9">
    <source>
        <dbReference type="PROSITE" id="PS51384"/>
    </source>
</evidence>
<keyword evidence="4 8" id="KW-1133">Transmembrane helix</keyword>
<evidence type="ECO:0000256" key="4">
    <source>
        <dbReference type="ARBA" id="ARBA00022989"/>
    </source>
</evidence>
<feature type="domain" description="FAD-binding FR-type" evidence="9">
    <location>
        <begin position="235"/>
        <end position="365"/>
    </location>
</feature>
<dbReference type="SFLD" id="SFLDG01168">
    <property type="entry name" value="Ferric_reductase_subgroup_(FRE"/>
    <property type="match status" value="1"/>
</dbReference>
<dbReference type="InterPro" id="IPR013130">
    <property type="entry name" value="Fe3_Rdtase_TM_dom"/>
</dbReference>
<dbReference type="PANTHER" id="PTHR11972:SF153">
    <property type="entry name" value="SUPEROXIDE-GENERATING NADPH OXIDASE HEAVY CHAIN SUBUNIT A"/>
    <property type="match status" value="1"/>
</dbReference>
<evidence type="ECO:0000256" key="8">
    <source>
        <dbReference type="SAM" id="Phobius"/>
    </source>
</evidence>
<dbReference type="SFLD" id="SFLDS00052">
    <property type="entry name" value="Ferric_Reductase_Domain"/>
    <property type="match status" value="1"/>
</dbReference>
<sequence>MAHKPVDAYAAGLVRSGAFDADVAAENHKGRGWIPVITVRRALLVAVWAAVQITVLATKTATSKQGAFIGYNYGVEAVMMTCLSLNLLLMSPTLMRLLRKTPLRRVVSLERTTLAHKFVSYTLLFWMIQHVCTHYYRYHKIAQASGGKVQFATLLFVKKTGRVGHVMIGLFATVFLSALAAVRRRFFEVFYLLHHLSLLAMILIFVHAGAASFQFYVAAPGAIYIADRLYRMVRARMNRSRILSVIRHPSDVIELRFERRGMSYKPGQYVYICIPSLSWYQWHPFTLTSAPEEDELSVHVWVNGGWTWRLVQMLQQYSVDSGRTLTPSYDSRAYRDPLNTPVYIPLERPLPTIMVDGPYCAPTQGVSDYSHMVLICGNIGVTPMSSMLKSLYYQLTAPGRQTNVKKVYFIWTCRDVQVLEWFRDLLAALDTEDIGDILEMRTYLTGQMSVEQIRNIALYQDPTGPDAVTGLYRSPTYYGRPNFDKIFGEIGHRFPSTDLGVFFCGSRMLGRTLRRTASKWSGELRSRGTKFTFHEEGSVL</sequence>
<dbReference type="EMBL" id="JANBUL010000049">
    <property type="protein sequence ID" value="KAJ2783377.1"/>
    <property type="molecule type" value="Genomic_DNA"/>
</dbReference>
<dbReference type="InterPro" id="IPR017938">
    <property type="entry name" value="Riboflavin_synthase-like_b-brl"/>
</dbReference>
<evidence type="ECO:0000313" key="11">
    <source>
        <dbReference type="Proteomes" id="UP001140217"/>
    </source>
</evidence>
<dbReference type="Gene3D" id="2.40.30.10">
    <property type="entry name" value="Translation factors"/>
    <property type="match status" value="1"/>
</dbReference>
<keyword evidence="3" id="KW-0249">Electron transport</keyword>
<dbReference type="SUPFAM" id="SSF52343">
    <property type="entry name" value="Ferredoxin reductase-like, C-terminal NADP-linked domain"/>
    <property type="match status" value="1"/>
</dbReference>
<dbReference type="Proteomes" id="UP001140217">
    <property type="component" value="Unassembled WGS sequence"/>
</dbReference>
<dbReference type="PANTHER" id="PTHR11972">
    <property type="entry name" value="NADPH OXIDASE"/>
    <property type="match status" value="1"/>
</dbReference>
<dbReference type="InterPro" id="IPR013112">
    <property type="entry name" value="FAD-bd_8"/>
</dbReference>
<proteinExistence type="predicted"/>
<comment type="caution">
    <text evidence="10">The sequence shown here is derived from an EMBL/GenBank/DDBJ whole genome shotgun (WGS) entry which is preliminary data.</text>
</comment>
<evidence type="ECO:0000256" key="2">
    <source>
        <dbReference type="ARBA" id="ARBA00022692"/>
    </source>
</evidence>
<name>A0A9W8HIS5_9FUNG</name>
<dbReference type="Pfam" id="PF08022">
    <property type="entry name" value="FAD_binding_8"/>
    <property type="match status" value="1"/>
</dbReference>
<protein>
    <recommendedName>
        <fullName evidence="9">FAD-binding FR-type domain-containing protein</fullName>
    </recommendedName>
</protein>
<keyword evidence="6" id="KW-0406">Ion transport</keyword>
<evidence type="ECO:0000256" key="3">
    <source>
        <dbReference type="ARBA" id="ARBA00022982"/>
    </source>
</evidence>
<feature type="transmembrane region" description="Helical" evidence="8">
    <location>
        <begin position="77"/>
        <end position="98"/>
    </location>
</feature>
<accession>A0A9W8HIS5</accession>
<evidence type="ECO:0000256" key="6">
    <source>
        <dbReference type="ARBA" id="ARBA00023065"/>
    </source>
</evidence>
<evidence type="ECO:0000313" key="10">
    <source>
        <dbReference type="EMBL" id="KAJ2783377.1"/>
    </source>
</evidence>
<reference evidence="10" key="1">
    <citation type="submission" date="2022-07" db="EMBL/GenBank/DDBJ databases">
        <title>Phylogenomic reconstructions and comparative analyses of Kickxellomycotina fungi.</title>
        <authorList>
            <person name="Reynolds N.K."/>
            <person name="Stajich J.E."/>
            <person name="Barry K."/>
            <person name="Grigoriev I.V."/>
            <person name="Crous P."/>
            <person name="Smith M.E."/>
        </authorList>
    </citation>
    <scope>NUCLEOTIDE SEQUENCE</scope>
    <source>
        <strain evidence="10">NBRC 105414</strain>
    </source>
</reference>
<organism evidence="10 11">
    <name type="scientific">Coemansia javaensis</name>
    <dbReference type="NCBI Taxonomy" id="2761396"/>
    <lineage>
        <taxon>Eukaryota</taxon>
        <taxon>Fungi</taxon>
        <taxon>Fungi incertae sedis</taxon>
        <taxon>Zoopagomycota</taxon>
        <taxon>Kickxellomycotina</taxon>
        <taxon>Kickxellomycetes</taxon>
        <taxon>Kickxellales</taxon>
        <taxon>Kickxellaceae</taxon>
        <taxon>Coemansia</taxon>
    </lineage>
</organism>
<dbReference type="InterPro" id="IPR039261">
    <property type="entry name" value="FNR_nucleotide-bd"/>
</dbReference>
<dbReference type="PROSITE" id="PS51384">
    <property type="entry name" value="FAD_FR"/>
    <property type="match status" value="1"/>
</dbReference>
<keyword evidence="6" id="KW-0813">Transport</keyword>
<keyword evidence="2 8" id="KW-0812">Transmembrane</keyword>
<dbReference type="InterPro" id="IPR017927">
    <property type="entry name" value="FAD-bd_FR_type"/>
</dbReference>
<dbReference type="GO" id="GO:0042554">
    <property type="term" value="P:superoxide anion generation"/>
    <property type="evidence" value="ECO:0007669"/>
    <property type="project" value="TreeGrafter"/>
</dbReference>
<evidence type="ECO:0000256" key="5">
    <source>
        <dbReference type="ARBA" id="ARBA00023002"/>
    </source>
</evidence>
<dbReference type="GO" id="GO:0006952">
    <property type="term" value="P:defense response"/>
    <property type="evidence" value="ECO:0007669"/>
    <property type="project" value="TreeGrafter"/>
</dbReference>
<evidence type="ECO:0000256" key="7">
    <source>
        <dbReference type="ARBA" id="ARBA00023136"/>
    </source>
</evidence>
<dbReference type="Gene3D" id="3.40.50.80">
    <property type="entry name" value="Nucleotide-binding domain of ferredoxin-NADP reductase (FNR) module"/>
    <property type="match status" value="1"/>
</dbReference>
<dbReference type="AlphaFoldDB" id="A0A9W8HIS5"/>
<evidence type="ECO:0000256" key="1">
    <source>
        <dbReference type="ARBA" id="ARBA00004141"/>
    </source>
</evidence>
<dbReference type="OrthoDB" id="167398at2759"/>
<feature type="transmembrane region" description="Helical" evidence="8">
    <location>
        <begin position="189"/>
        <end position="207"/>
    </location>
</feature>
<dbReference type="GO" id="GO:0043020">
    <property type="term" value="C:NADPH oxidase complex"/>
    <property type="evidence" value="ECO:0007669"/>
    <property type="project" value="TreeGrafter"/>
</dbReference>
<feature type="transmembrane region" description="Helical" evidence="8">
    <location>
        <begin position="163"/>
        <end position="182"/>
    </location>
</feature>
<dbReference type="GO" id="GO:0006811">
    <property type="term" value="P:monoatomic ion transport"/>
    <property type="evidence" value="ECO:0007669"/>
    <property type="project" value="UniProtKB-KW"/>
</dbReference>